<gene>
    <name evidence="2" type="ORF">OOA_09026</name>
</gene>
<dbReference type="Proteomes" id="UP000009336">
    <property type="component" value="Unassembled WGS sequence"/>
</dbReference>
<evidence type="ECO:0000313" key="3">
    <source>
        <dbReference type="Proteomes" id="UP000009336"/>
    </source>
</evidence>
<dbReference type="OrthoDB" id="9795085at2"/>
<dbReference type="PANTHER" id="PTHR43861:SF1">
    <property type="entry name" value="TRANS-ACONITATE 2-METHYLTRANSFERASE"/>
    <property type="match status" value="1"/>
</dbReference>
<keyword evidence="3" id="KW-1185">Reference proteome</keyword>
<dbReference type="PANTHER" id="PTHR43861">
    <property type="entry name" value="TRANS-ACONITATE 2-METHYLTRANSFERASE-RELATED"/>
    <property type="match status" value="1"/>
</dbReference>
<comment type="caution">
    <text evidence="2">The sequence shown here is derived from an EMBL/GenBank/DDBJ whole genome shotgun (WGS) entry which is preliminary data.</text>
</comment>
<organism evidence="2 3">
    <name type="scientific">Providencia burhodogranariea DSM 19968</name>
    <dbReference type="NCBI Taxonomy" id="1141662"/>
    <lineage>
        <taxon>Bacteria</taxon>
        <taxon>Pseudomonadati</taxon>
        <taxon>Pseudomonadota</taxon>
        <taxon>Gammaproteobacteria</taxon>
        <taxon>Enterobacterales</taxon>
        <taxon>Morganellaceae</taxon>
        <taxon>Providencia</taxon>
    </lineage>
</organism>
<sequence length="253" mass="29338">MEWQAKQYSVFDEQRSRPAYDLVNAIPEINAQSIIDLGCGTGNSTQALLSRYSAHNIMGLDNSETMLIEAKKRLPQIDFQLADISQWESEKKYDVIFSNAALQWLPDHISLYTRLVNNLTEGGYLAVQTPDNLQEPPHKIALEIAATEKWINKIGHIHHEERHSVEWYFSLLKPLVTDINIWRTTYFHFMNDINDIVEWFKGTALRPFLSMLDQDEQIVFLKEYKSRLSQEYAELPIGGLLLPFPRVFILAKK</sequence>
<dbReference type="InterPro" id="IPR025714">
    <property type="entry name" value="Methyltranfer_dom"/>
</dbReference>
<proteinExistence type="predicted"/>
<dbReference type="PATRIC" id="fig|1141662.3.peg.1825"/>
<dbReference type="AlphaFoldDB" id="K8WXA7"/>
<dbReference type="Gene3D" id="3.40.50.150">
    <property type="entry name" value="Vaccinia Virus protein VP39"/>
    <property type="match status" value="1"/>
</dbReference>
<dbReference type="EMBL" id="AKKL01000022">
    <property type="protein sequence ID" value="EKT62022.1"/>
    <property type="molecule type" value="Genomic_DNA"/>
</dbReference>
<accession>K8WXA7</accession>
<dbReference type="InterPro" id="IPR023149">
    <property type="entry name" value="Trans_acon_MeTrfase_C"/>
</dbReference>
<keyword evidence="2" id="KW-0808">Transferase</keyword>
<dbReference type="GO" id="GO:0030798">
    <property type="term" value="F:trans-aconitate 2-methyltransferase activity"/>
    <property type="evidence" value="ECO:0007669"/>
    <property type="project" value="InterPro"/>
</dbReference>
<dbReference type="CDD" id="cd02440">
    <property type="entry name" value="AdoMet_MTases"/>
    <property type="match status" value="1"/>
</dbReference>
<reference evidence="2 3" key="1">
    <citation type="journal article" date="2012" name="BMC Genomics">
        <title>Comparative genomics of bacteria in the genus Providencia isolated from wild Drosophila melanogaster.</title>
        <authorList>
            <person name="Galac M.R."/>
            <person name="Lazzaro B.P."/>
        </authorList>
    </citation>
    <scope>NUCLEOTIDE SEQUENCE [LARGE SCALE GENOMIC DNA]</scope>
    <source>
        <strain evidence="2 3">DSM 19968</strain>
    </source>
</reference>
<dbReference type="Pfam" id="PF13847">
    <property type="entry name" value="Methyltransf_31"/>
    <property type="match status" value="1"/>
</dbReference>
<dbReference type="Gene3D" id="1.10.150.290">
    <property type="entry name" value="S-adenosyl-L-methionine-dependent methyltransferases"/>
    <property type="match status" value="1"/>
</dbReference>
<dbReference type="InterPro" id="IPR029063">
    <property type="entry name" value="SAM-dependent_MTases_sf"/>
</dbReference>
<dbReference type="HOGENOM" id="CLU_037990_5_2_6"/>
<protein>
    <submittedName>
        <fullName evidence="2">Trans-aconitate 2-methyltransferase</fullName>
    </submittedName>
</protein>
<dbReference type="eggNOG" id="COG4106">
    <property type="taxonomic scope" value="Bacteria"/>
</dbReference>
<dbReference type="STRING" id="1141662.OOA_09026"/>
<feature type="domain" description="Methyltransferase" evidence="1">
    <location>
        <begin position="33"/>
        <end position="145"/>
    </location>
</feature>
<name>K8WXA7_9GAMM</name>
<dbReference type="GO" id="GO:0032259">
    <property type="term" value="P:methylation"/>
    <property type="evidence" value="ECO:0007669"/>
    <property type="project" value="UniProtKB-KW"/>
</dbReference>
<evidence type="ECO:0000313" key="2">
    <source>
        <dbReference type="EMBL" id="EKT62022.1"/>
    </source>
</evidence>
<keyword evidence="2" id="KW-0489">Methyltransferase</keyword>
<evidence type="ECO:0000259" key="1">
    <source>
        <dbReference type="Pfam" id="PF13847"/>
    </source>
</evidence>
<dbReference type="SUPFAM" id="SSF53335">
    <property type="entry name" value="S-adenosyl-L-methionine-dependent methyltransferases"/>
    <property type="match status" value="1"/>
</dbReference>